<dbReference type="PROSITE" id="PS00211">
    <property type="entry name" value="ABC_TRANSPORTER_1"/>
    <property type="match status" value="1"/>
</dbReference>
<evidence type="ECO:0000256" key="4">
    <source>
        <dbReference type="ARBA" id="ARBA00022840"/>
    </source>
</evidence>
<dbReference type="InterPro" id="IPR050319">
    <property type="entry name" value="ABC_transp_ATP-bind"/>
</dbReference>
<dbReference type="PANTHER" id="PTHR43776:SF7">
    <property type="entry name" value="D,D-DIPEPTIDE TRANSPORT ATP-BINDING PROTEIN DDPF-RELATED"/>
    <property type="match status" value="1"/>
</dbReference>
<keyword evidence="2" id="KW-0813">Transport</keyword>
<dbReference type="GO" id="GO:0005524">
    <property type="term" value="F:ATP binding"/>
    <property type="evidence" value="ECO:0007669"/>
    <property type="project" value="UniProtKB-KW"/>
</dbReference>
<dbReference type="Pfam" id="PF00005">
    <property type="entry name" value="ABC_tran"/>
    <property type="match status" value="1"/>
</dbReference>
<dbReference type="EMBL" id="BMRJ01000001">
    <property type="protein sequence ID" value="GGR13282.1"/>
    <property type="molecule type" value="Genomic_DNA"/>
</dbReference>
<evidence type="ECO:0000256" key="2">
    <source>
        <dbReference type="ARBA" id="ARBA00022448"/>
    </source>
</evidence>
<dbReference type="AlphaFoldDB" id="A0A918C9G5"/>
<reference evidence="6" key="2">
    <citation type="submission" date="2020-09" db="EMBL/GenBank/DDBJ databases">
        <authorList>
            <person name="Sun Q."/>
            <person name="Ohkuma M."/>
        </authorList>
    </citation>
    <scope>NUCLEOTIDE SEQUENCE</scope>
    <source>
        <strain evidence="6">JCM 3346</strain>
    </source>
</reference>
<dbReference type="PROSITE" id="PS50893">
    <property type="entry name" value="ABC_TRANSPORTER_2"/>
    <property type="match status" value="1"/>
</dbReference>
<dbReference type="Gene3D" id="3.40.50.300">
    <property type="entry name" value="P-loop containing nucleotide triphosphate hydrolases"/>
    <property type="match status" value="1"/>
</dbReference>
<name>A0A918C9G5_AGRME</name>
<keyword evidence="4" id="KW-0067">ATP-binding</keyword>
<keyword evidence="7" id="KW-1185">Reference proteome</keyword>
<dbReference type="InterPro" id="IPR017871">
    <property type="entry name" value="ABC_transporter-like_CS"/>
</dbReference>
<accession>A0A918C9G5</accession>
<comment type="caution">
    <text evidence="6">The sequence shown here is derived from an EMBL/GenBank/DDBJ whole genome shotgun (WGS) entry which is preliminary data.</text>
</comment>
<organism evidence="6 7">
    <name type="scientific">Agromyces mediolanus</name>
    <name type="common">Corynebacterium mediolanum</name>
    <dbReference type="NCBI Taxonomy" id="41986"/>
    <lineage>
        <taxon>Bacteria</taxon>
        <taxon>Bacillati</taxon>
        <taxon>Actinomycetota</taxon>
        <taxon>Actinomycetes</taxon>
        <taxon>Micrococcales</taxon>
        <taxon>Microbacteriaceae</taxon>
        <taxon>Agromyces</taxon>
    </lineage>
</organism>
<protein>
    <recommendedName>
        <fullName evidence="5">ABC transporter domain-containing protein</fullName>
    </recommendedName>
</protein>
<dbReference type="GO" id="GO:0055085">
    <property type="term" value="P:transmembrane transport"/>
    <property type="evidence" value="ECO:0007669"/>
    <property type="project" value="UniProtKB-ARBA"/>
</dbReference>
<reference evidence="6" key="1">
    <citation type="journal article" date="2014" name="Int. J. Syst. Evol. Microbiol.">
        <title>Complete genome sequence of Corynebacterium casei LMG S-19264T (=DSM 44701T), isolated from a smear-ripened cheese.</title>
        <authorList>
            <consortium name="US DOE Joint Genome Institute (JGI-PGF)"/>
            <person name="Walter F."/>
            <person name="Albersmeier A."/>
            <person name="Kalinowski J."/>
            <person name="Ruckert C."/>
        </authorList>
    </citation>
    <scope>NUCLEOTIDE SEQUENCE</scope>
    <source>
        <strain evidence="6">JCM 3346</strain>
    </source>
</reference>
<keyword evidence="3" id="KW-0547">Nucleotide-binding</keyword>
<comment type="similarity">
    <text evidence="1">Belongs to the ABC transporter superfamily.</text>
</comment>
<dbReference type="Proteomes" id="UP000610303">
    <property type="component" value="Unassembled WGS sequence"/>
</dbReference>
<gene>
    <name evidence="6" type="ORF">GCM10010196_02270</name>
</gene>
<dbReference type="CDD" id="cd03257">
    <property type="entry name" value="ABC_NikE_OppD_transporters"/>
    <property type="match status" value="1"/>
</dbReference>
<evidence type="ECO:0000256" key="1">
    <source>
        <dbReference type="ARBA" id="ARBA00005417"/>
    </source>
</evidence>
<dbReference type="GO" id="GO:0016887">
    <property type="term" value="F:ATP hydrolysis activity"/>
    <property type="evidence" value="ECO:0007669"/>
    <property type="project" value="InterPro"/>
</dbReference>
<dbReference type="SMART" id="SM00382">
    <property type="entry name" value="AAA"/>
    <property type="match status" value="1"/>
</dbReference>
<dbReference type="Pfam" id="PF08352">
    <property type="entry name" value="oligo_HPY"/>
    <property type="match status" value="1"/>
</dbReference>
<dbReference type="InterPro" id="IPR003439">
    <property type="entry name" value="ABC_transporter-like_ATP-bd"/>
</dbReference>
<dbReference type="RefSeq" id="WP_189083478.1">
    <property type="nucleotide sequence ID" value="NZ_BMRJ01000001.1"/>
</dbReference>
<dbReference type="InterPro" id="IPR003593">
    <property type="entry name" value="AAA+_ATPase"/>
</dbReference>
<dbReference type="InterPro" id="IPR027417">
    <property type="entry name" value="P-loop_NTPase"/>
</dbReference>
<evidence type="ECO:0000259" key="5">
    <source>
        <dbReference type="PROSITE" id="PS50893"/>
    </source>
</evidence>
<evidence type="ECO:0000313" key="6">
    <source>
        <dbReference type="EMBL" id="GGR13282.1"/>
    </source>
</evidence>
<evidence type="ECO:0000256" key="3">
    <source>
        <dbReference type="ARBA" id="ARBA00022741"/>
    </source>
</evidence>
<feature type="domain" description="ABC transporter" evidence="5">
    <location>
        <begin position="6"/>
        <end position="248"/>
    </location>
</feature>
<dbReference type="InterPro" id="IPR013563">
    <property type="entry name" value="Oligopep_ABC_C"/>
</dbReference>
<proteinExistence type="inferred from homology"/>
<dbReference type="SUPFAM" id="SSF52540">
    <property type="entry name" value="P-loop containing nucleoside triphosphate hydrolases"/>
    <property type="match status" value="1"/>
</dbReference>
<evidence type="ECO:0000313" key="7">
    <source>
        <dbReference type="Proteomes" id="UP000610303"/>
    </source>
</evidence>
<sequence>MTANVLELEDIVVTHRRSGGPAVQAVRGVSLTVAPGQVVGLVGESGCGKSSLARVACGIHAPTSGAVRFEGAPLEPLRMRQRPAADRKLQMVFQNPYASLSPRRTIASQLLDGVTEPIPREQRAAEVARLLELVGLDAAAGSRYPSQFSGGQRQRLAIARALAAKPSLVVADEPVTALDAFSSAQIVQLLQSLVRELGMGMLFISHDLSLVRAIADETAVMYAGEIVERGPSEQLWERPTHPYTKTLIAAIPEIGPVKKLPGLDEDVAEPAAAGIDAAATNGASA</sequence>
<dbReference type="GO" id="GO:0015833">
    <property type="term" value="P:peptide transport"/>
    <property type="evidence" value="ECO:0007669"/>
    <property type="project" value="InterPro"/>
</dbReference>
<dbReference type="PANTHER" id="PTHR43776">
    <property type="entry name" value="TRANSPORT ATP-BINDING PROTEIN"/>
    <property type="match status" value="1"/>
</dbReference>